<keyword evidence="2 5" id="KW-0238">DNA-binding</keyword>
<dbReference type="AlphaFoldDB" id="A0AAQ3QVQ4"/>
<proteinExistence type="predicted"/>
<dbReference type="PROSITE" id="PS50932">
    <property type="entry name" value="HTH_LACI_2"/>
    <property type="match status" value="1"/>
</dbReference>
<evidence type="ECO:0000256" key="1">
    <source>
        <dbReference type="ARBA" id="ARBA00023015"/>
    </source>
</evidence>
<keyword evidence="1" id="KW-0805">Transcription regulation</keyword>
<protein>
    <submittedName>
        <fullName evidence="5">LacI family DNA-binding transcriptional regulator</fullName>
    </submittedName>
</protein>
<dbReference type="Gene3D" id="1.10.260.40">
    <property type="entry name" value="lambda repressor-like DNA-binding domains"/>
    <property type="match status" value="1"/>
</dbReference>
<evidence type="ECO:0000256" key="2">
    <source>
        <dbReference type="ARBA" id="ARBA00023125"/>
    </source>
</evidence>
<organism evidence="5 6">
    <name type="scientific">Rubellicoccus peritrichatus</name>
    <dbReference type="NCBI Taxonomy" id="3080537"/>
    <lineage>
        <taxon>Bacteria</taxon>
        <taxon>Pseudomonadati</taxon>
        <taxon>Verrucomicrobiota</taxon>
        <taxon>Opitutia</taxon>
        <taxon>Puniceicoccales</taxon>
        <taxon>Cerasicoccaceae</taxon>
        <taxon>Rubellicoccus</taxon>
    </lineage>
</organism>
<dbReference type="RefSeq" id="WP_317834352.1">
    <property type="nucleotide sequence ID" value="NZ_CP136920.1"/>
</dbReference>
<dbReference type="EMBL" id="CP136920">
    <property type="protein sequence ID" value="WOO41868.1"/>
    <property type="molecule type" value="Genomic_DNA"/>
</dbReference>
<dbReference type="SUPFAM" id="SSF47413">
    <property type="entry name" value="lambda repressor-like DNA-binding domains"/>
    <property type="match status" value="1"/>
</dbReference>
<evidence type="ECO:0000256" key="3">
    <source>
        <dbReference type="ARBA" id="ARBA00023163"/>
    </source>
</evidence>
<dbReference type="Gene3D" id="3.40.50.2300">
    <property type="match status" value="2"/>
</dbReference>
<dbReference type="PANTHER" id="PTHR30146">
    <property type="entry name" value="LACI-RELATED TRANSCRIPTIONAL REPRESSOR"/>
    <property type="match status" value="1"/>
</dbReference>
<evidence type="ECO:0000259" key="4">
    <source>
        <dbReference type="PROSITE" id="PS50932"/>
    </source>
</evidence>
<feature type="domain" description="HTH lacI-type" evidence="4">
    <location>
        <begin position="5"/>
        <end position="59"/>
    </location>
</feature>
<dbReference type="InterPro" id="IPR028082">
    <property type="entry name" value="Peripla_BP_I"/>
</dbReference>
<dbReference type="SMART" id="SM00354">
    <property type="entry name" value="HTH_LACI"/>
    <property type="match status" value="1"/>
</dbReference>
<dbReference type="CDD" id="cd01392">
    <property type="entry name" value="HTH_LacI"/>
    <property type="match status" value="1"/>
</dbReference>
<dbReference type="InterPro" id="IPR000843">
    <property type="entry name" value="HTH_LacI"/>
</dbReference>
<dbReference type="PROSITE" id="PS00356">
    <property type="entry name" value="HTH_LACI_1"/>
    <property type="match status" value="1"/>
</dbReference>
<dbReference type="GO" id="GO:0000976">
    <property type="term" value="F:transcription cis-regulatory region binding"/>
    <property type="evidence" value="ECO:0007669"/>
    <property type="project" value="TreeGrafter"/>
</dbReference>
<dbReference type="InterPro" id="IPR010982">
    <property type="entry name" value="Lambda_DNA-bd_dom_sf"/>
</dbReference>
<dbReference type="PANTHER" id="PTHR30146:SF153">
    <property type="entry name" value="LACTOSE OPERON REPRESSOR"/>
    <property type="match status" value="1"/>
</dbReference>
<evidence type="ECO:0000313" key="5">
    <source>
        <dbReference type="EMBL" id="WOO41868.1"/>
    </source>
</evidence>
<sequence>MQKRPTLHDVAKEAGVSHMTVSRVLRQEGGVREETRAKVEEAIAKTGYRPDPALSALAAYRNQGSMQGEGSTLAFLDCDKSTFSQEVFEGVQTEARLHGYMTEIHKLPPSIVGQKKMNHVLFNRGVRGLLFGPSDDELEFRGWDWPNYASVSLGALQHRPVMHAVAMNYFDGAFSGCRMLQQQGCKRIGFAIEPKLEARTNHQWLGGYAAAMSCQKLRIYRGTWPAGPTFKRWVTREKLDGLLAIQAGLSDQLTSHKTTIVLLNDYDSKQLDRMTHLRLDRARLGAEGVRFLHHLLLRREYGIPEQPHTVALRGSWVIR</sequence>
<dbReference type="GO" id="GO:0003700">
    <property type="term" value="F:DNA-binding transcription factor activity"/>
    <property type="evidence" value="ECO:0007669"/>
    <property type="project" value="TreeGrafter"/>
</dbReference>
<keyword evidence="3" id="KW-0804">Transcription</keyword>
<keyword evidence="6" id="KW-1185">Reference proteome</keyword>
<reference evidence="5 6" key="1">
    <citation type="submission" date="2023-10" db="EMBL/GenBank/DDBJ databases">
        <title>Rubellicoccus peritrichatus gen. nov., sp. nov., isolated from an algae of coral reef tank.</title>
        <authorList>
            <person name="Luo J."/>
        </authorList>
    </citation>
    <scope>NUCLEOTIDE SEQUENCE [LARGE SCALE GENOMIC DNA]</scope>
    <source>
        <strain evidence="5 6">CR14</strain>
    </source>
</reference>
<evidence type="ECO:0000313" key="6">
    <source>
        <dbReference type="Proteomes" id="UP001304300"/>
    </source>
</evidence>
<dbReference type="Pfam" id="PF00356">
    <property type="entry name" value="LacI"/>
    <property type="match status" value="1"/>
</dbReference>
<accession>A0AAQ3QVQ4</accession>
<dbReference type="SUPFAM" id="SSF53822">
    <property type="entry name" value="Periplasmic binding protein-like I"/>
    <property type="match status" value="1"/>
</dbReference>
<dbReference type="Proteomes" id="UP001304300">
    <property type="component" value="Chromosome"/>
</dbReference>
<name>A0AAQ3QVQ4_9BACT</name>
<gene>
    <name evidence="5" type="ORF">RZN69_02125</name>
</gene>
<dbReference type="KEGG" id="puo:RZN69_02125"/>